<dbReference type="InterPro" id="IPR040485">
    <property type="entry name" value="XPO1_repeat_3"/>
</dbReference>
<dbReference type="Pfam" id="PF08389">
    <property type="entry name" value="Xpo1"/>
    <property type="match status" value="1"/>
</dbReference>
<name>A0A336LJD5_CULSO</name>
<dbReference type="InterPro" id="IPR041235">
    <property type="entry name" value="Exp1_repeat_2"/>
</dbReference>
<evidence type="ECO:0000256" key="1">
    <source>
        <dbReference type="ARBA" id="ARBA00004123"/>
    </source>
</evidence>
<dbReference type="InterPro" id="IPR045065">
    <property type="entry name" value="XPO1/5"/>
</dbReference>
<keyword evidence="5" id="KW-0653">Protein transport</keyword>
<dbReference type="InterPro" id="IPR011989">
    <property type="entry name" value="ARM-like"/>
</dbReference>
<comment type="subcellular location">
    <subcellularLocation>
        <location evidence="1">Nucleus</location>
    </subcellularLocation>
</comment>
<keyword evidence="3" id="KW-0813">Transport</keyword>
<dbReference type="Pfam" id="PF08767">
    <property type="entry name" value="CRM1_C"/>
    <property type="match status" value="1"/>
</dbReference>
<feature type="domain" description="Importin N-terminal" evidence="8">
    <location>
        <begin position="40"/>
        <end position="106"/>
    </location>
</feature>
<dbReference type="InterPro" id="IPR016024">
    <property type="entry name" value="ARM-type_fold"/>
</dbReference>
<keyword evidence="4" id="KW-0509">mRNA transport</keyword>
<dbReference type="PANTHER" id="PTHR11223">
    <property type="entry name" value="EXPORTIN 1/5"/>
    <property type="match status" value="1"/>
</dbReference>
<comment type="similarity">
    <text evidence="2">Belongs to the exportin family.</text>
</comment>
<evidence type="ECO:0000259" key="8">
    <source>
        <dbReference type="PROSITE" id="PS50166"/>
    </source>
</evidence>
<dbReference type="AlphaFoldDB" id="A0A336LJD5"/>
<protein>
    <recommendedName>
        <fullName evidence="7">Exportin-1</fullName>
    </recommendedName>
</protein>
<dbReference type="GO" id="GO:0005634">
    <property type="term" value="C:nucleus"/>
    <property type="evidence" value="ECO:0007669"/>
    <property type="project" value="UniProtKB-SubCell"/>
</dbReference>
<proteinExistence type="inferred from homology"/>
<dbReference type="InterPro" id="IPR014877">
    <property type="entry name" value="XPO1_C_dom"/>
</dbReference>
<dbReference type="SMART" id="SM01102">
    <property type="entry name" value="CRM1_C"/>
    <property type="match status" value="1"/>
</dbReference>
<evidence type="ECO:0000256" key="6">
    <source>
        <dbReference type="ARBA" id="ARBA00023242"/>
    </source>
</evidence>
<dbReference type="PROSITE" id="PS50166">
    <property type="entry name" value="IMPORTIN_B_NT"/>
    <property type="match status" value="1"/>
</dbReference>
<dbReference type="GO" id="GO:0005049">
    <property type="term" value="F:nuclear export signal receptor activity"/>
    <property type="evidence" value="ECO:0007669"/>
    <property type="project" value="InterPro"/>
</dbReference>
<evidence type="ECO:0000313" key="9">
    <source>
        <dbReference type="EMBL" id="SSX18274.1"/>
    </source>
</evidence>
<dbReference type="InterPro" id="IPR013598">
    <property type="entry name" value="Exportin-1/Importin-b-like"/>
</dbReference>
<dbReference type="GO" id="GO:0005737">
    <property type="term" value="C:cytoplasm"/>
    <property type="evidence" value="ECO:0007669"/>
    <property type="project" value="TreeGrafter"/>
</dbReference>
<sequence length="1051" mass="120726">MLRVEEANKLLDFSQKLDITLLDNIVGCLYTSQGEQLRLAQEILTTLKEHPDAWTRVDSILEFSQNQQTKYYALQILEEVIKTRWKILPRNQCEGIKKYLVGLIIKTSSDPATMEENKVFLNKLNIILVQILKREWPKNWESFIGDIVGASKTNETLCQNNMIILKLLSEEVFDFSSGQITQTKAKHLKDTMCSEFSQVFQLCLFVLENSLNAPLISATLETLLKFLNWIPLGYIFETKLINMLVGKFLTIPMFRNVSIKCLSEVAGLQLANYDAVFINMFKQTMEQFEQMIPAETDMNQIYMNGNDDEQCFVQNLAMFLCTFLRVHGHLVERRETVDALQKALVYLVMISEVEDVEIFKITLEYWNSLACDLYKETPYGTQSTRKATYTKILSKVRYIMISRMAKPEEVLVVENENGEVVREFMKDTNSINLYKNMRETLVYLTHLDYFDTERIMTEKLNNQVNGTEFSWKNLNTLCWAIGSISGAFFEEDEKRFLVTVIKDLLGLCEQKKGKDNKAIIASNIMYVVGQYPRFLRAHWKFLKTVVNKLFEFMHETHDGVQDMACDTFIKIALKCRRHFVTLQPNEACTFIEEILATISSIICDLQPQQVHTFYEAVGYMISAQVDQVAQDALIEKYMTLPNQVWDGIISQATHNVDALKDMAAVKPLGSILKTNVRACRALGHSYVVQLGRIYLDMLNVYKIMSENISQAIVVNGVAVNNQPLIKAMHVIRKETLTVISEWVLRSNDPKMVMDDFVPPLLDAVLLDYQRTKVPAAREPAVLSTIATIVNKLEGAITGEVLKIFDAVFECTLDMINKNFEDYPQHRTHFYELLEAVNAHCFTAFLSIPPAQFKLVFDSIVWAFKHTMRNVADTGLNILFQMLKNFEDHPQAAQGFYQTYFTDILTQVFSVVTDTSHTAGIQMHATILAYMFTLVEQNRITVSLGPIPDNVLYVQEYVASLLRSAFGHLTDNQIKVFVTGLFNLDQDVQAFKEHLRDFLIQIREVTGDDDSDLYLEERELELKKAQEEKCRIQMSVPGILNPYEVAEEMQDE</sequence>
<gene>
    <name evidence="9" type="primary">CSON008467</name>
</gene>
<dbReference type="VEuPathDB" id="VectorBase:CSON008467"/>
<reference evidence="9" key="1">
    <citation type="submission" date="2018-07" db="EMBL/GenBank/DDBJ databases">
        <authorList>
            <person name="Quirk P.G."/>
            <person name="Krulwich T.A."/>
        </authorList>
    </citation>
    <scope>NUCLEOTIDE SEQUENCE</scope>
</reference>
<dbReference type="Pfam" id="PF18784">
    <property type="entry name" value="CRM1_repeat_2"/>
    <property type="match status" value="1"/>
</dbReference>
<dbReference type="Pfam" id="PF03810">
    <property type="entry name" value="IBN_N"/>
    <property type="match status" value="1"/>
</dbReference>
<dbReference type="InterPro" id="IPR001494">
    <property type="entry name" value="Importin-beta_N"/>
</dbReference>
<dbReference type="EMBL" id="UFQT01000031">
    <property type="protein sequence ID" value="SSX18274.1"/>
    <property type="molecule type" value="Genomic_DNA"/>
</dbReference>
<dbReference type="SMART" id="SM00913">
    <property type="entry name" value="IBN_N"/>
    <property type="match status" value="1"/>
</dbReference>
<dbReference type="Pfam" id="PF18787">
    <property type="entry name" value="CRM1_repeat_3"/>
    <property type="match status" value="1"/>
</dbReference>
<dbReference type="OMA" id="WAFKHNN"/>
<evidence type="ECO:0000256" key="4">
    <source>
        <dbReference type="ARBA" id="ARBA00022816"/>
    </source>
</evidence>
<dbReference type="GO" id="GO:0000056">
    <property type="term" value="P:ribosomal small subunit export from nucleus"/>
    <property type="evidence" value="ECO:0007669"/>
    <property type="project" value="TreeGrafter"/>
</dbReference>
<evidence type="ECO:0000256" key="3">
    <source>
        <dbReference type="ARBA" id="ARBA00022448"/>
    </source>
</evidence>
<dbReference type="GO" id="GO:0006611">
    <property type="term" value="P:protein export from nucleus"/>
    <property type="evidence" value="ECO:0007669"/>
    <property type="project" value="InterPro"/>
</dbReference>
<dbReference type="PANTHER" id="PTHR11223:SF2">
    <property type="entry name" value="EXPORTIN-1"/>
    <property type="match status" value="1"/>
</dbReference>
<dbReference type="Gene3D" id="1.25.10.10">
    <property type="entry name" value="Leucine-rich Repeat Variant"/>
    <property type="match status" value="1"/>
</dbReference>
<dbReference type="SUPFAM" id="SSF48371">
    <property type="entry name" value="ARM repeat"/>
    <property type="match status" value="1"/>
</dbReference>
<evidence type="ECO:0000256" key="2">
    <source>
        <dbReference type="ARBA" id="ARBA00009466"/>
    </source>
</evidence>
<dbReference type="Pfam" id="PF18777">
    <property type="entry name" value="CRM1_repeat"/>
    <property type="match status" value="1"/>
</dbReference>
<evidence type="ECO:0000256" key="5">
    <source>
        <dbReference type="ARBA" id="ARBA00022927"/>
    </source>
</evidence>
<dbReference type="InterPro" id="IPR041123">
    <property type="entry name" value="CRM1_repeat"/>
</dbReference>
<dbReference type="GO" id="GO:0000055">
    <property type="term" value="P:ribosomal large subunit export from nucleus"/>
    <property type="evidence" value="ECO:0007669"/>
    <property type="project" value="TreeGrafter"/>
</dbReference>
<accession>A0A336LJD5</accession>
<dbReference type="FunFam" id="1.25.10.10:FF:001255">
    <property type="entry name" value="Exportin 1"/>
    <property type="match status" value="1"/>
</dbReference>
<dbReference type="GO" id="GO:0031267">
    <property type="term" value="F:small GTPase binding"/>
    <property type="evidence" value="ECO:0007669"/>
    <property type="project" value="InterPro"/>
</dbReference>
<evidence type="ECO:0000256" key="7">
    <source>
        <dbReference type="ARBA" id="ARBA00073514"/>
    </source>
</evidence>
<keyword evidence="6" id="KW-0539">Nucleus</keyword>
<dbReference type="GO" id="GO:0051028">
    <property type="term" value="P:mRNA transport"/>
    <property type="evidence" value="ECO:0007669"/>
    <property type="project" value="UniProtKB-KW"/>
</dbReference>
<organism evidence="9">
    <name type="scientific">Culicoides sonorensis</name>
    <name type="common">Biting midge</name>
    <dbReference type="NCBI Taxonomy" id="179676"/>
    <lineage>
        <taxon>Eukaryota</taxon>
        <taxon>Metazoa</taxon>
        <taxon>Ecdysozoa</taxon>
        <taxon>Arthropoda</taxon>
        <taxon>Hexapoda</taxon>
        <taxon>Insecta</taxon>
        <taxon>Pterygota</taxon>
        <taxon>Neoptera</taxon>
        <taxon>Endopterygota</taxon>
        <taxon>Diptera</taxon>
        <taxon>Nematocera</taxon>
        <taxon>Chironomoidea</taxon>
        <taxon>Ceratopogonidae</taxon>
        <taxon>Ceratopogoninae</taxon>
        <taxon>Culicoides</taxon>
        <taxon>Monoculicoides</taxon>
    </lineage>
</organism>